<protein>
    <submittedName>
        <fullName evidence="2">Uncharacterized protein LOC117642376</fullName>
    </submittedName>
</protein>
<evidence type="ECO:0000313" key="1">
    <source>
        <dbReference type="Proteomes" id="UP000515158"/>
    </source>
</evidence>
<sequence length="109" mass="12347">MRNFADWVVDVALNNERARHKNQLLSAAVYQGVGVPDVHYSGLFNIVQDDSWLQTAAATKAQLLETLETHQTGSMIMNLFATLIDKCHNLQGNMQWYFKLLEDVPPAEE</sequence>
<name>A0A6P8Y9M8_THRPL</name>
<evidence type="ECO:0000313" key="2">
    <source>
        <dbReference type="RefSeq" id="XP_034236358.1"/>
    </source>
</evidence>
<reference evidence="2" key="1">
    <citation type="submission" date="2025-08" db="UniProtKB">
        <authorList>
            <consortium name="RefSeq"/>
        </authorList>
    </citation>
    <scope>IDENTIFICATION</scope>
    <source>
        <tissue evidence="2">Total insect</tissue>
    </source>
</reference>
<dbReference type="Proteomes" id="UP000515158">
    <property type="component" value="Unplaced"/>
</dbReference>
<keyword evidence="1" id="KW-1185">Reference proteome</keyword>
<organism evidence="2">
    <name type="scientific">Thrips palmi</name>
    <name type="common">Melon thrips</name>
    <dbReference type="NCBI Taxonomy" id="161013"/>
    <lineage>
        <taxon>Eukaryota</taxon>
        <taxon>Metazoa</taxon>
        <taxon>Ecdysozoa</taxon>
        <taxon>Arthropoda</taxon>
        <taxon>Hexapoda</taxon>
        <taxon>Insecta</taxon>
        <taxon>Pterygota</taxon>
        <taxon>Neoptera</taxon>
        <taxon>Paraneoptera</taxon>
        <taxon>Thysanoptera</taxon>
        <taxon>Terebrantia</taxon>
        <taxon>Thripoidea</taxon>
        <taxon>Thripidae</taxon>
        <taxon>Thrips</taxon>
    </lineage>
</organism>
<dbReference type="GeneID" id="117642376"/>
<dbReference type="AlphaFoldDB" id="A0A6P8Y9M8"/>
<dbReference type="KEGG" id="tpal:117642376"/>
<dbReference type="RefSeq" id="XP_034236358.1">
    <property type="nucleotide sequence ID" value="XM_034380467.1"/>
</dbReference>
<accession>A0A6P8Y9M8</accession>
<proteinExistence type="predicted"/>
<dbReference type="InParanoid" id="A0A6P8Y9M8"/>
<gene>
    <name evidence="2" type="primary">LOC117642376</name>
</gene>